<evidence type="ECO:0000313" key="3">
    <source>
        <dbReference type="Proteomes" id="UP001295684"/>
    </source>
</evidence>
<dbReference type="AlphaFoldDB" id="A0AAD1XIY2"/>
<evidence type="ECO:0000259" key="1">
    <source>
        <dbReference type="Pfam" id="PF08005"/>
    </source>
</evidence>
<dbReference type="EMBL" id="CAMPGE010014942">
    <property type="protein sequence ID" value="CAI2373589.1"/>
    <property type="molecule type" value="Genomic_DNA"/>
</dbReference>
<dbReference type="Gene3D" id="2.60.120.820">
    <property type="entry name" value="PHR domain"/>
    <property type="match status" value="1"/>
</dbReference>
<dbReference type="InterPro" id="IPR038648">
    <property type="entry name" value="PHR_sf"/>
</dbReference>
<dbReference type="Proteomes" id="UP001295684">
    <property type="component" value="Unassembled WGS sequence"/>
</dbReference>
<sequence length="367" mass="42036">MESGQERCYGTEEQVWWRNTLDDECLPFVNLKPSLKEYTQEQLKKKDAVIQFNFSDDDVFRTLKEKPSPVFNIGKLVYNTKDDKWYKVLDLKTDDNSNPTWVSLTKRNGTKTIEISKHEEFDQFQSSLNILLNINFASEENAIVEVSPKIYEKLEIALENPLEGVATTLSSCKLFFNGKEVDKEDCIANIDNIFEGSTIYASEGVGKPFKFSRFPEFHSTYPWSNSGRYSDGLAFIPSQNIRLCGFSTCAAKDESQYEMKYQVTVDGTEVEKEIIVASGWEDEYYYRHRLNGIYPVMAGQKFEIIVWIAKSLASNTEVATCRGARGEEYDKVENEHMGLFKLEYASSSDNGTSIDCGHFPEIFYFLG</sequence>
<gene>
    <name evidence="2" type="ORF">ECRASSUSDP1_LOCUS14935</name>
</gene>
<name>A0AAD1XIY2_EUPCR</name>
<organism evidence="2 3">
    <name type="scientific">Euplotes crassus</name>
    <dbReference type="NCBI Taxonomy" id="5936"/>
    <lineage>
        <taxon>Eukaryota</taxon>
        <taxon>Sar</taxon>
        <taxon>Alveolata</taxon>
        <taxon>Ciliophora</taxon>
        <taxon>Intramacronucleata</taxon>
        <taxon>Spirotrichea</taxon>
        <taxon>Hypotrichia</taxon>
        <taxon>Euplotida</taxon>
        <taxon>Euplotidae</taxon>
        <taxon>Moneuplotes</taxon>
    </lineage>
</organism>
<dbReference type="Pfam" id="PF08005">
    <property type="entry name" value="PHR"/>
    <property type="match status" value="1"/>
</dbReference>
<dbReference type="InterPro" id="IPR012983">
    <property type="entry name" value="PHR"/>
</dbReference>
<accession>A0AAD1XIY2</accession>
<reference evidence="2" key="1">
    <citation type="submission" date="2023-07" db="EMBL/GenBank/DDBJ databases">
        <authorList>
            <consortium name="AG Swart"/>
            <person name="Singh M."/>
            <person name="Singh A."/>
            <person name="Seah K."/>
            <person name="Emmerich C."/>
        </authorList>
    </citation>
    <scope>NUCLEOTIDE SEQUENCE</scope>
    <source>
        <strain evidence="2">DP1</strain>
    </source>
</reference>
<keyword evidence="3" id="KW-1185">Reference proteome</keyword>
<protein>
    <recommendedName>
        <fullName evidence="1">PHR domain-containing protein</fullName>
    </recommendedName>
</protein>
<proteinExistence type="predicted"/>
<feature type="domain" description="PHR" evidence="1">
    <location>
        <begin position="212"/>
        <end position="364"/>
    </location>
</feature>
<comment type="caution">
    <text evidence="2">The sequence shown here is derived from an EMBL/GenBank/DDBJ whole genome shotgun (WGS) entry which is preliminary data.</text>
</comment>
<evidence type="ECO:0000313" key="2">
    <source>
        <dbReference type="EMBL" id="CAI2373589.1"/>
    </source>
</evidence>